<protein>
    <submittedName>
        <fullName evidence="2">Positive regulator of CheA protein activity (CheW)</fullName>
    </submittedName>
</protein>
<feature type="domain" description="CheW-like" evidence="1">
    <location>
        <begin position="4"/>
        <end position="140"/>
    </location>
</feature>
<dbReference type="SUPFAM" id="SSF50341">
    <property type="entry name" value="CheW-like"/>
    <property type="match status" value="1"/>
</dbReference>
<dbReference type="Proteomes" id="UP000186102">
    <property type="component" value="Unassembled WGS sequence"/>
</dbReference>
<dbReference type="GO" id="GO:0007165">
    <property type="term" value="P:signal transduction"/>
    <property type="evidence" value="ECO:0007669"/>
    <property type="project" value="InterPro"/>
</dbReference>
<dbReference type="RefSeq" id="WP_075365439.1">
    <property type="nucleotide sequence ID" value="NZ_MLBF01000021.1"/>
</dbReference>
<dbReference type="PANTHER" id="PTHR22617">
    <property type="entry name" value="CHEMOTAXIS SENSOR HISTIDINE KINASE-RELATED"/>
    <property type="match status" value="1"/>
</dbReference>
<dbReference type="Gene3D" id="2.40.50.180">
    <property type="entry name" value="CheA-289, Domain 4"/>
    <property type="match status" value="1"/>
</dbReference>
<dbReference type="Gene3D" id="2.30.30.40">
    <property type="entry name" value="SH3 Domains"/>
    <property type="match status" value="1"/>
</dbReference>
<dbReference type="GO" id="GO:0005829">
    <property type="term" value="C:cytosol"/>
    <property type="evidence" value="ECO:0007669"/>
    <property type="project" value="TreeGrafter"/>
</dbReference>
<organism evidence="2 3">
    <name type="scientific">Desulfosporosinus metallidurans</name>
    <dbReference type="NCBI Taxonomy" id="1888891"/>
    <lineage>
        <taxon>Bacteria</taxon>
        <taxon>Bacillati</taxon>
        <taxon>Bacillota</taxon>
        <taxon>Clostridia</taxon>
        <taxon>Eubacteriales</taxon>
        <taxon>Desulfitobacteriaceae</taxon>
        <taxon>Desulfosporosinus</taxon>
    </lineage>
</organism>
<dbReference type="GO" id="GO:0006935">
    <property type="term" value="P:chemotaxis"/>
    <property type="evidence" value="ECO:0007669"/>
    <property type="project" value="InterPro"/>
</dbReference>
<dbReference type="STRING" id="1888891.DSOL_2887"/>
<keyword evidence="3" id="KW-1185">Reference proteome</keyword>
<gene>
    <name evidence="2" type="ORF">DSOL_2887</name>
</gene>
<dbReference type="AlphaFoldDB" id="A0A1Q8QUL4"/>
<dbReference type="SMART" id="SM00260">
    <property type="entry name" value="CheW"/>
    <property type="match status" value="1"/>
</dbReference>
<evidence type="ECO:0000259" key="1">
    <source>
        <dbReference type="PROSITE" id="PS50851"/>
    </source>
</evidence>
<dbReference type="OrthoDB" id="9787997at2"/>
<dbReference type="PROSITE" id="PS50851">
    <property type="entry name" value="CHEW"/>
    <property type="match status" value="1"/>
</dbReference>
<reference evidence="2 3" key="1">
    <citation type="submission" date="2016-09" db="EMBL/GenBank/DDBJ databases">
        <title>Complete genome of Desulfosporosinus sp. OL.</title>
        <authorList>
            <person name="Mardanov A."/>
            <person name="Beletsky A."/>
            <person name="Panova A."/>
            <person name="Karnachuk O."/>
            <person name="Ravin N."/>
        </authorList>
    </citation>
    <scope>NUCLEOTIDE SEQUENCE [LARGE SCALE GENOMIC DNA]</scope>
    <source>
        <strain evidence="2 3">OL</strain>
    </source>
</reference>
<dbReference type="EMBL" id="MLBF01000021">
    <property type="protein sequence ID" value="OLN31000.1"/>
    <property type="molecule type" value="Genomic_DNA"/>
</dbReference>
<dbReference type="InterPro" id="IPR002545">
    <property type="entry name" value="CheW-lke_dom"/>
</dbReference>
<dbReference type="InterPro" id="IPR036061">
    <property type="entry name" value="CheW-like_dom_sf"/>
</dbReference>
<evidence type="ECO:0000313" key="2">
    <source>
        <dbReference type="EMBL" id="OLN31000.1"/>
    </source>
</evidence>
<dbReference type="Pfam" id="PF01584">
    <property type="entry name" value="CheW"/>
    <property type="match status" value="1"/>
</dbReference>
<name>A0A1Q8QUL4_9FIRM</name>
<evidence type="ECO:0000313" key="3">
    <source>
        <dbReference type="Proteomes" id="UP000186102"/>
    </source>
</evidence>
<accession>A0A1Q8QUL4</accession>
<proteinExistence type="predicted"/>
<dbReference type="PANTHER" id="PTHR22617:SF23">
    <property type="entry name" value="CHEMOTAXIS PROTEIN CHEW"/>
    <property type="match status" value="1"/>
</dbReference>
<sequence>MIEIKQFIQFKLGLHNYAVEMSCVREIIKPVKVIQLLGAPEFVQGIAKVRDGVVTVVDLRKKFVIEPSEEGEPRIIIFESAQETEKIGLWVDDVVEILESGSLEKIPDIIHRGTIKEIIKTEDDIIPVIDVKQLFSDDVLAWLGSANVVSSDDLIVVQEK</sequence>
<comment type="caution">
    <text evidence="2">The sequence shown here is derived from an EMBL/GenBank/DDBJ whole genome shotgun (WGS) entry which is preliminary data.</text>
</comment>
<dbReference type="InterPro" id="IPR039315">
    <property type="entry name" value="CheW"/>
</dbReference>